<sequence>MQRGVWLRFSWEVVQWLWMATWRITTKETLKKVAQLSRTTKEISAGLILYPHILGVPKILHGLITMAVNMACLACLGAILLGVLIWRIIQRVIVSKLAMAVYLACFDYYDRKYYRLFGSRGVFDASMCLFLVFALFWGLYNINQDTITFLRVAEPRAKV</sequence>
<name>A0A177EFK0_9MICR</name>
<evidence type="ECO:0000313" key="4">
    <source>
        <dbReference type="Proteomes" id="UP000185944"/>
    </source>
</evidence>
<dbReference type="AlphaFoldDB" id="A0A177EFK0"/>
<feature type="chain" id="PRO_5008060351" evidence="2">
    <location>
        <begin position="17"/>
        <end position="159"/>
    </location>
</feature>
<comment type="caution">
    <text evidence="3">The sequence shown here is derived from an EMBL/GenBank/DDBJ whole genome shotgun (WGS) entry which is preliminary data.</text>
</comment>
<protein>
    <submittedName>
        <fullName evidence="3">Uncharacterized protein</fullName>
    </submittedName>
</protein>
<feature type="transmembrane region" description="Helical" evidence="1">
    <location>
        <begin position="92"/>
        <end position="109"/>
    </location>
</feature>
<accession>A0A177EFK0</accession>
<evidence type="ECO:0000313" key="3">
    <source>
        <dbReference type="EMBL" id="OAG29769.1"/>
    </source>
</evidence>
<feature type="signal peptide" evidence="2">
    <location>
        <begin position="1"/>
        <end position="16"/>
    </location>
</feature>
<keyword evidence="1" id="KW-0812">Transmembrane</keyword>
<proteinExistence type="predicted"/>
<dbReference type="GeneID" id="93647252"/>
<dbReference type="RefSeq" id="XP_067544417.1">
    <property type="nucleotide sequence ID" value="XM_067688320.1"/>
</dbReference>
<dbReference type="OrthoDB" id="2187434at2759"/>
<evidence type="ECO:0000256" key="1">
    <source>
        <dbReference type="SAM" id="Phobius"/>
    </source>
</evidence>
<dbReference type="VEuPathDB" id="MicrosporidiaDB:NEDG_00902"/>
<organism evidence="3 4">
    <name type="scientific">Nematocida displodere</name>
    <dbReference type="NCBI Taxonomy" id="1805483"/>
    <lineage>
        <taxon>Eukaryota</taxon>
        <taxon>Fungi</taxon>
        <taxon>Fungi incertae sedis</taxon>
        <taxon>Microsporidia</taxon>
        <taxon>Nematocida</taxon>
    </lineage>
</organism>
<dbReference type="Proteomes" id="UP000185944">
    <property type="component" value="Unassembled WGS sequence"/>
</dbReference>
<reference evidence="3 4" key="1">
    <citation type="submission" date="2016-02" db="EMBL/GenBank/DDBJ databases">
        <title>Discovery of a natural microsporidian pathogen with a broad tissue tropism in Caenorhabditis elegans.</title>
        <authorList>
            <person name="Luallen R.J."/>
            <person name="Reinke A.W."/>
            <person name="Tong L."/>
            <person name="Botts M.R."/>
            <person name="Felix M.-A."/>
            <person name="Troemel E.R."/>
        </authorList>
    </citation>
    <scope>NUCLEOTIDE SEQUENCE [LARGE SCALE GENOMIC DNA]</scope>
    <source>
        <strain evidence="3 4">JUm2807</strain>
    </source>
</reference>
<dbReference type="EMBL" id="LTDL01000040">
    <property type="protein sequence ID" value="OAG29769.1"/>
    <property type="molecule type" value="Genomic_DNA"/>
</dbReference>
<gene>
    <name evidence="3" type="ORF">NEDG_00902</name>
</gene>
<feature type="transmembrane region" description="Helical" evidence="1">
    <location>
        <begin position="121"/>
        <end position="140"/>
    </location>
</feature>
<evidence type="ECO:0000256" key="2">
    <source>
        <dbReference type="SAM" id="SignalP"/>
    </source>
</evidence>
<feature type="transmembrane region" description="Helical" evidence="1">
    <location>
        <begin position="63"/>
        <end position="86"/>
    </location>
</feature>
<keyword evidence="1" id="KW-0472">Membrane</keyword>
<keyword evidence="4" id="KW-1185">Reference proteome</keyword>
<keyword evidence="1" id="KW-1133">Transmembrane helix</keyword>
<keyword evidence="2" id="KW-0732">Signal</keyword>